<dbReference type="EMBL" id="CP007637">
    <property type="protein sequence ID" value="AIB37906.1"/>
    <property type="molecule type" value="Genomic_DNA"/>
</dbReference>
<dbReference type="OrthoDB" id="8113776at2"/>
<reference evidence="3 4" key="1">
    <citation type="submission" date="2014-05" db="EMBL/GenBank/DDBJ databases">
        <title>Pseudomonas simiae WCS417.</title>
        <authorList>
            <person name="Berendsen R.L."/>
        </authorList>
    </citation>
    <scope>NUCLEOTIDE SEQUENCE [LARGE SCALE GENOMIC DNA]</scope>
    <source>
        <strain evidence="3 4">WCS417</strain>
    </source>
</reference>
<dbReference type="InterPro" id="IPR049503">
    <property type="entry name" value="AbiJ_NTD4"/>
</dbReference>
<name>A0A1N7UA92_9PSED</name>
<dbReference type="AlphaFoldDB" id="A0A1N7UA92"/>
<dbReference type="NCBIfam" id="NF046078">
    <property type="entry name" value="STM4504_CBY0614"/>
    <property type="match status" value="1"/>
</dbReference>
<dbReference type="InterPro" id="IPR054280">
    <property type="entry name" value="DUF7014"/>
</dbReference>
<evidence type="ECO:0000259" key="2">
    <source>
        <dbReference type="Pfam" id="PF22809"/>
    </source>
</evidence>
<proteinExistence type="predicted"/>
<evidence type="ECO:0000313" key="4">
    <source>
        <dbReference type="Proteomes" id="UP000027308"/>
    </source>
</evidence>
<evidence type="ECO:0000259" key="1">
    <source>
        <dbReference type="Pfam" id="PF18863"/>
    </source>
</evidence>
<protein>
    <recommendedName>
        <fullName evidence="5">Abortive infection protein-like C-terminal domain-containing protein</fullName>
    </recommendedName>
</protein>
<gene>
    <name evidence="3" type="ORF">PS417_20450</name>
</gene>
<dbReference type="eggNOG" id="ENOG502Z7N9">
    <property type="taxonomic scope" value="Bacteria"/>
</dbReference>
<sequence>MIHDLFSKRQRRQRGEMPDVLQCDTLPIDLKKQVGMLIEQALGNSETPNSYMAAQVYARIVHALAEEWAEPNLLQHRYERYFERFLVDLFVNEPDVERSLDVIELVFRCADREAGNPEYYPGLDGRKHVDDCIEELNTRFKEHGVGYAFVNDEIIRMDSEVMHTEVVTPVVHFLNAPDFEGPQEEFFTAHAHYRHGLYKEAITAANKAFESSMKVICEQKGWEYKKGDTARKLIMICIDRGLFPSYYQSHLSALSNLLESGVPAIRNNEGGHGQGVEVKTVEPHIVSYTLHMTASAILLLVNSANSMHKR</sequence>
<feature type="domain" description="HEPN AbiJ-N-terminal" evidence="1">
    <location>
        <begin position="4"/>
        <end position="170"/>
    </location>
</feature>
<dbReference type="RefSeq" id="WP_038453565.1">
    <property type="nucleotide sequence ID" value="NZ_CP007637.1"/>
</dbReference>
<dbReference type="Pfam" id="PF22809">
    <property type="entry name" value="DUF7014"/>
    <property type="match status" value="1"/>
</dbReference>
<dbReference type="Proteomes" id="UP000027308">
    <property type="component" value="Chromosome"/>
</dbReference>
<evidence type="ECO:0000313" key="3">
    <source>
        <dbReference type="EMBL" id="AIB37906.1"/>
    </source>
</evidence>
<evidence type="ECO:0008006" key="5">
    <source>
        <dbReference type="Google" id="ProtNLM"/>
    </source>
</evidence>
<dbReference type="Pfam" id="PF18863">
    <property type="entry name" value="AbiJ_NTD4"/>
    <property type="match status" value="1"/>
</dbReference>
<feature type="domain" description="DUF7014" evidence="2">
    <location>
        <begin position="178"/>
        <end position="306"/>
    </location>
</feature>
<organism evidence="3 4">
    <name type="scientific">Pseudomonas simiae</name>
    <dbReference type="NCBI Taxonomy" id="321846"/>
    <lineage>
        <taxon>Bacteria</taxon>
        <taxon>Pseudomonadati</taxon>
        <taxon>Pseudomonadota</taxon>
        <taxon>Gammaproteobacteria</taxon>
        <taxon>Pseudomonadales</taxon>
        <taxon>Pseudomonadaceae</taxon>
        <taxon>Pseudomonas</taxon>
    </lineage>
</organism>
<accession>A0A1N7UA92</accession>